<keyword evidence="1" id="KW-0812">Transmembrane</keyword>
<organism evidence="3 4">
    <name type="scientific">Planctopirus ephydatiae</name>
    <dbReference type="NCBI Taxonomy" id="2528019"/>
    <lineage>
        <taxon>Bacteria</taxon>
        <taxon>Pseudomonadati</taxon>
        <taxon>Planctomycetota</taxon>
        <taxon>Planctomycetia</taxon>
        <taxon>Planctomycetales</taxon>
        <taxon>Planctomycetaceae</taxon>
        <taxon>Planctopirus</taxon>
    </lineage>
</organism>
<protein>
    <submittedName>
        <fullName evidence="3">Anti-sigma-K factor rskA</fullName>
    </submittedName>
</protein>
<evidence type="ECO:0000313" key="4">
    <source>
        <dbReference type="Proteomes" id="UP000315349"/>
    </source>
</evidence>
<dbReference type="OrthoDB" id="5624446at2"/>
<reference evidence="3 4" key="1">
    <citation type="submission" date="2019-02" db="EMBL/GenBank/DDBJ databases">
        <title>Deep-cultivation of Planctomycetes and their phenomic and genomic characterization uncovers novel biology.</title>
        <authorList>
            <person name="Wiegand S."/>
            <person name="Jogler M."/>
            <person name="Boedeker C."/>
            <person name="Pinto D."/>
            <person name="Vollmers J."/>
            <person name="Rivas-Marin E."/>
            <person name="Kohn T."/>
            <person name="Peeters S.H."/>
            <person name="Heuer A."/>
            <person name="Rast P."/>
            <person name="Oberbeckmann S."/>
            <person name="Bunk B."/>
            <person name="Jeske O."/>
            <person name="Meyerdierks A."/>
            <person name="Storesund J.E."/>
            <person name="Kallscheuer N."/>
            <person name="Luecker S."/>
            <person name="Lage O.M."/>
            <person name="Pohl T."/>
            <person name="Merkel B.J."/>
            <person name="Hornburger P."/>
            <person name="Mueller R.-W."/>
            <person name="Bruemmer F."/>
            <person name="Labrenz M."/>
            <person name="Spormann A.M."/>
            <person name="Op den Camp H."/>
            <person name="Overmann J."/>
            <person name="Amann R."/>
            <person name="Jetten M.S.M."/>
            <person name="Mascher T."/>
            <person name="Medema M.H."/>
            <person name="Devos D.P."/>
            <person name="Kaster A.-K."/>
            <person name="Ovreas L."/>
            <person name="Rohde M."/>
            <person name="Galperin M.Y."/>
            <person name="Jogler C."/>
        </authorList>
    </citation>
    <scope>NUCLEOTIDE SEQUENCE [LARGE SCALE GENOMIC DNA]</scope>
    <source>
        <strain evidence="3 4">Spb1</strain>
    </source>
</reference>
<dbReference type="GO" id="GO:0005886">
    <property type="term" value="C:plasma membrane"/>
    <property type="evidence" value="ECO:0007669"/>
    <property type="project" value="InterPro"/>
</dbReference>
<evidence type="ECO:0000256" key="1">
    <source>
        <dbReference type="SAM" id="Phobius"/>
    </source>
</evidence>
<dbReference type="InterPro" id="IPR018764">
    <property type="entry name" value="RskA_C"/>
</dbReference>
<dbReference type="KEGG" id="peh:Spb1_17810"/>
<evidence type="ECO:0000259" key="2">
    <source>
        <dbReference type="Pfam" id="PF10099"/>
    </source>
</evidence>
<keyword evidence="4" id="KW-1185">Reference proteome</keyword>
<dbReference type="Pfam" id="PF10099">
    <property type="entry name" value="RskA_C"/>
    <property type="match status" value="1"/>
</dbReference>
<evidence type="ECO:0000313" key="3">
    <source>
        <dbReference type="EMBL" id="QDV29862.1"/>
    </source>
</evidence>
<gene>
    <name evidence="3" type="ORF">Spb1_17810</name>
</gene>
<dbReference type="Proteomes" id="UP000315349">
    <property type="component" value="Chromosome"/>
</dbReference>
<dbReference type="AlphaFoldDB" id="A0A518GMI6"/>
<keyword evidence="1" id="KW-1133">Transmembrane helix</keyword>
<feature type="transmembrane region" description="Helical" evidence="1">
    <location>
        <begin position="106"/>
        <end position="124"/>
    </location>
</feature>
<name>A0A518GMI6_9PLAN</name>
<dbReference type="EMBL" id="CP036299">
    <property type="protein sequence ID" value="QDV29862.1"/>
    <property type="molecule type" value="Genomic_DNA"/>
</dbReference>
<proteinExistence type="predicted"/>
<dbReference type="RefSeq" id="WP_145298322.1">
    <property type="nucleotide sequence ID" value="NZ_CP036299.1"/>
</dbReference>
<accession>A0A518GMI6</accession>
<feature type="domain" description="Anti-sigma K factor RskA C-terminal" evidence="2">
    <location>
        <begin position="112"/>
        <end position="249"/>
    </location>
</feature>
<sequence length="264" mass="29791">MSRHSNPETNRWEEIQVTRLLFGLTEEEKTEYDRLASRIPVEELEQLDQVVASLDVIWADMQTEQLPEHLRRAIRIRASQELAAKPVVSLANPSTFPAKALRGKKYLPWFVSALCLMFAVFTWINNRPAEIVRPDVAQRRAELLTANQGLVQARWSPGPTPSEGATGDVVWSASQQQGFMRFRGLPVNTPSQEQYQLWIFARNQSDTTPIDGGVFDITSTEEVVIPINAKLYVQDAYMFAVTIEKPGGVVVSSRERLPLLAKVE</sequence>
<keyword evidence="1" id="KW-0472">Membrane</keyword>